<dbReference type="NCBIfam" id="TIGR02001">
    <property type="entry name" value="gcw_chp"/>
    <property type="match status" value="1"/>
</dbReference>
<keyword evidence="3" id="KW-1185">Reference proteome</keyword>
<protein>
    <submittedName>
        <fullName evidence="2">Uncharacterized protein</fullName>
    </submittedName>
</protein>
<dbReference type="EMBL" id="JMSZ01000021">
    <property type="protein sequence ID" value="KDE39832.1"/>
    <property type="molecule type" value="Genomic_DNA"/>
</dbReference>
<feature type="chain" id="PRO_5001620383" evidence="1">
    <location>
        <begin position="25"/>
        <end position="222"/>
    </location>
</feature>
<dbReference type="Pfam" id="PF09694">
    <property type="entry name" value="Gcw_chp"/>
    <property type="match status" value="1"/>
</dbReference>
<dbReference type="AlphaFoldDB" id="A0A063Y5N1"/>
<keyword evidence="1" id="KW-0732">Signal</keyword>
<dbReference type="InterPro" id="IPR010239">
    <property type="entry name" value="CHP02001"/>
</dbReference>
<organism evidence="2 3">
    <name type="scientific">Nitrincola lacisaponensis</name>
    <dbReference type="NCBI Taxonomy" id="267850"/>
    <lineage>
        <taxon>Bacteria</taxon>
        <taxon>Pseudomonadati</taxon>
        <taxon>Pseudomonadota</taxon>
        <taxon>Gammaproteobacteria</taxon>
        <taxon>Oceanospirillales</taxon>
        <taxon>Oceanospirillaceae</taxon>
        <taxon>Nitrincola</taxon>
    </lineage>
</organism>
<dbReference type="SUPFAM" id="SSF56935">
    <property type="entry name" value="Porins"/>
    <property type="match status" value="1"/>
</dbReference>
<evidence type="ECO:0000313" key="3">
    <source>
        <dbReference type="Proteomes" id="UP000027318"/>
    </source>
</evidence>
<name>A0A063Y5N1_9GAMM</name>
<comment type="caution">
    <text evidence="2">The sequence shown here is derived from an EMBL/GenBank/DDBJ whole genome shotgun (WGS) entry which is preliminary data.</text>
</comment>
<accession>A0A063Y5N1</accession>
<reference evidence="2 3" key="1">
    <citation type="journal article" date="2005" name="Int. J. Syst. Evol. Microbiol.">
        <title>Nitrincola lacisaponensis gen. nov., sp. nov., a novel alkaliphilic bacterium isolated from an alkaline, saline lake.</title>
        <authorList>
            <person name="Dimitriu P.A."/>
            <person name="Shukla S.K."/>
            <person name="Conradt J."/>
            <person name="Marquez M.C."/>
            <person name="Ventosa A."/>
            <person name="Maglia A."/>
            <person name="Peyton B.M."/>
            <person name="Pinkart H.C."/>
            <person name="Mormile M.R."/>
        </authorList>
    </citation>
    <scope>NUCLEOTIDE SEQUENCE [LARGE SCALE GENOMIC DNA]</scope>
    <source>
        <strain evidence="2 3">4CA</strain>
    </source>
</reference>
<feature type="signal peptide" evidence="1">
    <location>
        <begin position="1"/>
        <end position="24"/>
    </location>
</feature>
<dbReference type="OrthoDB" id="9793561at2"/>
<evidence type="ECO:0000256" key="1">
    <source>
        <dbReference type="SAM" id="SignalP"/>
    </source>
</evidence>
<gene>
    <name evidence="2" type="ORF">ADINL_1469</name>
</gene>
<dbReference type="RefSeq" id="WP_036545809.1">
    <property type="nucleotide sequence ID" value="NZ_JMSZ01000021.1"/>
</dbReference>
<dbReference type="Proteomes" id="UP000027318">
    <property type="component" value="Unassembled WGS sequence"/>
</dbReference>
<sequence>MRSKLIPVAFIAAVPMFSVAPAVAEDGPFSANISLVSDYVSRGYSLSNGRPALQGGLDYNHESGLYVGTWGSSVSERALVEGVDGVEIDIYVGYAGEVGELGYDVSLARYIFPGSHDSKETDSTEFVGVLSWDFLSFAYKRDFDFKVHYYNLSASYEVMDGLSMDASFGYSKPDNDSSYRDWSLGATKHLAGLDFGLHYVNSSVKNTPNFDDTVVFSISKTF</sequence>
<proteinExistence type="predicted"/>
<dbReference type="STRING" id="267850.ADINL_1469"/>
<evidence type="ECO:0000313" key="2">
    <source>
        <dbReference type="EMBL" id="KDE39832.1"/>
    </source>
</evidence>